<name>A0ABP6NUM0_9ACTN</name>
<comment type="caution">
    <text evidence="2">The sequence shown here is derived from an EMBL/GenBank/DDBJ whole genome shotgun (WGS) entry which is preliminary data.</text>
</comment>
<organism evidence="2 3">
    <name type="scientific">Streptomyces virens</name>
    <dbReference type="NCBI Taxonomy" id="285572"/>
    <lineage>
        <taxon>Bacteria</taxon>
        <taxon>Bacillati</taxon>
        <taxon>Actinomycetota</taxon>
        <taxon>Actinomycetes</taxon>
        <taxon>Kitasatosporales</taxon>
        <taxon>Streptomycetaceae</taxon>
        <taxon>Streptomyces</taxon>
    </lineage>
</organism>
<feature type="region of interest" description="Disordered" evidence="1">
    <location>
        <begin position="1"/>
        <end position="20"/>
    </location>
</feature>
<reference evidence="3" key="1">
    <citation type="journal article" date="2019" name="Int. J. Syst. Evol. Microbiol.">
        <title>The Global Catalogue of Microorganisms (GCM) 10K type strain sequencing project: providing services to taxonomists for standard genome sequencing and annotation.</title>
        <authorList>
            <consortium name="The Broad Institute Genomics Platform"/>
            <consortium name="The Broad Institute Genome Sequencing Center for Infectious Disease"/>
            <person name="Wu L."/>
            <person name="Ma J."/>
        </authorList>
    </citation>
    <scope>NUCLEOTIDE SEQUENCE [LARGE SCALE GENOMIC DNA]</scope>
    <source>
        <strain evidence="3">JCM 9095</strain>
    </source>
</reference>
<accession>A0ABP6NUM0</accession>
<feature type="compositionally biased region" description="Basic and acidic residues" evidence="1">
    <location>
        <begin position="1"/>
        <end position="11"/>
    </location>
</feature>
<sequence length="79" mass="9162">MAVQHPREQAKHRSRARRRNYGSSVWWHVKQADIQVHLKGEASSLRPFMSVRSRGALPVVYNRPVPRQLYAALTRVVES</sequence>
<protein>
    <submittedName>
        <fullName evidence="2">Uncharacterized protein</fullName>
    </submittedName>
</protein>
<evidence type="ECO:0000313" key="3">
    <source>
        <dbReference type="Proteomes" id="UP001501866"/>
    </source>
</evidence>
<evidence type="ECO:0000256" key="1">
    <source>
        <dbReference type="SAM" id="MobiDB-lite"/>
    </source>
</evidence>
<dbReference type="Proteomes" id="UP001501866">
    <property type="component" value="Unassembled WGS sequence"/>
</dbReference>
<proteinExistence type="predicted"/>
<dbReference type="EMBL" id="BAAAUH010000001">
    <property type="protein sequence ID" value="GAA3157633.1"/>
    <property type="molecule type" value="Genomic_DNA"/>
</dbReference>
<keyword evidence="3" id="KW-1185">Reference proteome</keyword>
<evidence type="ECO:0000313" key="2">
    <source>
        <dbReference type="EMBL" id="GAA3157633.1"/>
    </source>
</evidence>
<dbReference type="RefSeq" id="WP_161174200.1">
    <property type="nucleotide sequence ID" value="NZ_BAAAUH010000001.1"/>
</dbReference>
<gene>
    <name evidence="2" type="ORF">GCM10010451_01850</name>
</gene>